<comment type="caution">
    <text evidence="3">The sequence shown here is derived from an EMBL/GenBank/DDBJ whole genome shotgun (WGS) entry which is preliminary data.</text>
</comment>
<dbReference type="SUPFAM" id="SSF53335">
    <property type="entry name" value="S-adenosyl-L-methionine-dependent methyltransferases"/>
    <property type="match status" value="1"/>
</dbReference>
<organism evidence="3 4">
    <name type="scientific">Sphingobacterium corticibacterium</name>
    <dbReference type="NCBI Taxonomy" id="2484746"/>
    <lineage>
        <taxon>Bacteria</taxon>
        <taxon>Pseudomonadati</taxon>
        <taxon>Bacteroidota</taxon>
        <taxon>Sphingobacteriia</taxon>
        <taxon>Sphingobacteriales</taxon>
        <taxon>Sphingobacteriaceae</taxon>
        <taxon>Sphingobacterium</taxon>
    </lineage>
</organism>
<dbReference type="Pfam" id="PF13649">
    <property type="entry name" value="Methyltransf_25"/>
    <property type="match status" value="1"/>
</dbReference>
<sequence>MINRLTTRNQVYSENKTMAEKHYNIDYLSETMKLLQGVKHKSYTYLESTPDGGTIVDLGCGTGQDLCHMARAFQGNNLHFIGIDHDPKMISKAKELIETDNNVEFFVGDALHLPLDDEAVGGIRMERLVQHIAKPAALFKEVYRVVKIGGRAVIVESDWKSISFYNGNLSVSDKLNNYLSTKKVNNGKAAQSLTTYLRNIGFREITLEVTPFVLSSYNDACTYLWIDKMIAEMLTLDLITQAEHDDFVAAQKYADEQGFFSCSMNIVVVSGVK</sequence>
<dbReference type="CDD" id="cd02440">
    <property type="entry name" value="AdoMet_MTases"/>
    <property type="match status" value="1"/>
</dbReference>
<evidence type="ECO:0000313" key="3">
    <source>
        <dbReference type="EMBL" id="RZF62369.1"/>
    </source>
</evidence>
<accession>A0A4Q6XZG3</accession>
<keyword evidence="4" id="KW-1185">Reference proteome</keyword>
<keyword evidence="1 3" id="KW-0808">Transferase</keyword>
<dbReference type="GO" id="GO:0032259">
    <property type="term" value="P:methylation"/>
    <property type="evidence" value="ECO:0007669"/>
    <property type="project" value="UniProtKB-KW"/>
</dbReference>
<dbReference type="EMBL" id="SGIT01000001">
    <property type="protein sequence ID" value="RZF62369.1"/>
    <property type="molecule type" value="Genomic_DNA"/>
</dbReference>
<feature type="domain" description="Methyltransferase" evidence="2">
    <location>
        <begin position="55"/>
        <end position="150"/>
    </location>
</feature>
<dbReference type="Proteomes" id="UP000292855">
    <property type="component" value="Unassembled WGS sequence"/>
</dbReference>
<gene>
    <name evidence="3" type="ORF">EWE74_06090</name>
</gene>
<protein>
    <submittedName>
        <fullName evidence="3">Methyltransferase domain-containing protein</fullName>
    </submittedName>
</protein>
<dbReference type="InterPro" id="IPR041698">
    <property type="entry name" value="Methyltransf_25"/>
</dbReference>
<dbReference type="GO" id="GO:0008168">
    <property type="term" value="F:methyltransferase activity"/>
    <property type="evidence" value="ECO:0007669"/>
    <property type="project" value="UniProtKB-KW"/>
</dbReference>
<evidence type="ECO:0000313" key="4">
    <source>
        <dbReference type="Proteomes" id="UP000292855"/>
    </source>
</evidence>
<dbReference type="InterPro" id="IPR029063">
    <property type="entry name" value="SAM-dependent_MTases_sf"/>
</dbReference>
<proteinExistence type="predicted"/>
<dbReference type="AlphaFoldDB" id="A0A4Q6XZG3"/>
<evidence type="ECO:0000256" key="1">
    <source>
        <dbReference type="ARBA" id="ARBA00022679"/>
    </source>
</evidence>
<dbReference type="OrthoDB" id="3636702at2"/>
<name>A0A4Q6XZG3_9SPHI</name>
<evidence type="ECO:0000259" key="2">
    <source>
        <dbReference type="Pfam" id="PF13649"/>
    </source>
</evidence>
<dbReference type="PANTHER" id="PTHR43861">
    <property type="entry name" value="TRANS-ACONITATE 2-METHYLTRANSFERASE-RELATED"/>
    <property type="match status" value="1"/>
</dbReference>
<reference evidence="3 4" key="1">
    <citation type="submission" date="2019-02" db="EMBL/GenBank/DDBJ databases">
        <authorList>
            <person name="Li Y."/>
        </authorList>
    </citation>
    <scope>NUCLEOTIDE SEQUENCE [LARGE SCALE GENOMIC DNA]</scope>
    <source>
        <strain evidence="3 4">30C10-4-7</strain>
    </source>
</reference>
<keyword evidence="3" id="KW-0489">Methyltransferase</keyword>
<dbReference type="Gene3D" id="3.40.50.150">
    <property type="entry name" value="Vaccinia Virus protein VP39"/>
    <property type="match status" value="1"/>
</dbReference>